<keyword evidence="2" id="KW-0378">Hydrolase</keyword>
<dbReference type="Gene3D" id="3.40.50.1820">
    <property type="entry name" value="alpha/beta hydrolase"/>
    <property type="match status" value="1"/>
</dbReference>
<dbReference type="AlphaFoldDB" id="A0A8S4R1I5"/>
<accession>A0A8S4R1I5</accession>
<gene>
    <name evidence="3" type="primary">jg27671</name>
    <name evidence="3" type="ORF">PAEG_LOCUS8557</name>
</gene>
<evidence type="ECO:0000313" key="4">
    <source>
        <dbReference type="Proteomes" id="UP000838756"/>
    </source>
</evidence>
<comment type="caution">
    <text evidence="3">The sequence shown here is derived from an EMBL/GenBank/DDBJ whole genome shotgun (WGS) entry which is preliminary data.</text>
</comment>
<evidence type="ECO:0000256" key="2">
    <source>
        <dbReference type="ARBA" id="ARBA00022801"/>
    </source>
</evidence>
<proteinExistence type="inferred from homology"/>
<evidence type="ECO:0000313" key="3">
    <source>
        <dbReference type="EMBL" id="CAH2229067.1"/>
    </source>
</evidence>
<comment type="similarity">
    <text evidence="1">Belongs to the peptidase S33 family.</text>
</comment>
<dbReference type="SUPFAM" id="SSF53474">
    <property type="entry name" value="alpha/beta-Hydrolases"/>
    <property type="match status" value="1"/>
</dbReference>
<dbReference type="PANTHER" id="PTHR21661:SF35">
    <property type="entry name" value="EPOXIDE HYDROLASE"/>
    <property type="match status" value="1"/>
</dbReference>
<dbReference type="EMBL" id="CAKXAJ010024675">
    <property type="protein sequence ID" value="CAH2229067.1"/>
    <property type="molecule type" value="Genomic_DNA"/>
</dbReference>
<dbReference type="GO" id="GO:0004301">
    <property type="term" value="F:epoxide hydrolase activity"/>
    <property type="evidence" value="ECO:0007669"/>
    <property type="project" value="TreeGrafter"/>
</dbReference>
<name>A0A8S4R1I5_9NEOP</name>
<protein>
    <submittedName>
        <fullName evidence="3">Jg27671 protein</fullName>
    </submittedName>
</protein>
<dbReference type="PANTHER" id="PTHR21661">
    <property type="entry name" value="EPOXIDE HYDROLASE 1-RELATED"/>
    <property type="match status" value="1"/>
</dbReference>
<dbReference type="InterPro" id="IPR029058">
    <property type="entry name" value="AB_hydrolase_fold"/>
</dbReference>
<sequence length="184" mass="20831">MGVIFKNLMNRLGHKKYYIQGGDWGALIGSCMATMFEDEVLGYHSNMLVVQNGWSTFKTIIGAFVPSLVVEPHLADRMYPLSKYFAFLMEEFGYLHLQATKPDTIGVSLSDSPAGLLTYILEKFSTWTRLEHRSLADGGLSYRFSKDQLIDNLMLYWSTNSITTSMRLYAENMSNKNRALGIEG</sequence>
<dbReference type="GO" id="GO:0097176">
    <property type="term" value="P:epoxide metabolic process"/>
    <property type="evidence" value="ECO:0007669"/>
    <property type="project" value="TreeGrafter"/>
</dbReference>
<organism evidence="3 4">
    <name type="scientific">Pararge aegeria aegeria</name>
    <dbReference type="NCBI Taxonomy" id="348720"/>
    <lineage>
        <taxon>Eukaryota</taxon>
        <taxon>Metazoa</taxon>
        <taxon>Ecdysozoa</taxon>
        <taxon>Arthropoda</taxon>
        <taxon>Hexapoda</taxon>
        <taxon>Insecta</taxon>
        <taxon>Pterygota</taxon>
        <taxon>Neoptera</taxon>
        <taxon>Endopterygota</taxon>
        <taxon>Lepidoptera</taxon>
        <taxon>Glossata</taxon>
        <taxon>Ditrysia</taxon>
        <taxon>Papilionoidea</taxon>
        <taxon>Nymphalidae</taxon>
        <taxon>Satyrinae</taxon>
        <taxon>Satyrini</taxon>
        <taxon>Parargina</taxon>
        <taxon>Pararge</taxon>
    </lineage>
</organism>
<keyword evidence="4" id="KW-1185">Reference proteome</keyword>
<reference evidence="3" key="1">
    <citation type="submission" date="2022-03" db="EMBL/GenBank/DDBJ databases">
        <authorList>
            <person name="Lindestad O."/>
        </authorList>
    </citation>
    <scope>NUCLEOTIDE SEQUENCE</scope>
</reference>
<dbReference type="OrthoDB" id="7130006at2759"/>
<evidence type="ECO:0000256" key="1">
    <source>
        <dbReference type="ARBA" id="ARBA00010088"/>
    </source>
</evidence>
<dbReference type="Proteomes" id="UP000838756">
    <property type="component" value="Unassembled WGS sequence"/>
</dbReference>